<evidence type="ECO:0000256" key="1">
    <source>
        <dbReference type="ARBA" id="ARBA00004604"/>
    </source>
</evidence>
<dbReference type="PANTHER" id="PTHR22792:SF140">
    <property type="entry name" value="ACHILLES, ISOFORM A"/>
    <property type="match status" value="1"/>
</dbReference>
<dbReference type="InterPro" id="IPR035979">
    <property type="entry name" value="RBD_domain_sf"/>
</dbReference>
<feature type="region of interest" description="Disordered" evidence="7">
    <location>
        <begin position="197"/>
        <end position="227"/>
    </location>
</feature>
<feature type="compositionally biased region" description="Basic and acidic residues" evidence="7">
    <location>
        <begin position="280"/>
        <end position="308"/>
    </location>
</feature>
<keyword evidence="3 6" id="KW-0694">RNA-binding</keyword>
<evidence type="ECO:0000256" key="5">
    <source>
        <dbReference type="ARBA" id="ARBA00057261"/>
    </source>
</evidence>
<evidence type="ECO:0000256" key="4">
    <source>
        <dbReference type="ARBA" id="ARBA00023242"/>
    </source>
</evidence>
<keyword evidence="12" id="KW-1185">Reference proteome</keyword>
<name>A0AAD8MJM8_9APIA</name>
<feature type="region of interest" description="Disordered" evidence="7">
    <location>
        <begin position="241"/>
        <end position="331"/>
    </location>
</feature>
<feature type="domain" description="HTH La-type RNA-binding" evidence="9">
    <location>
        <begin position="5"/>
        <end position="108"/>
    </location>
</feature>
<dbReference type="PRINTS" id="PR00302">
    <property type="entry name" value="LUPUSLA"/>
</dbReference>
<dbReference type="PROSITE" id="PS51939">
    <property type="entry name" value="XRRM"/>
    <property type="match status" value="1"/>
</dbReference>
<dbReference type="CDD" id="cd12291">
    <property type="entry name" value="RRM1_La"/>
    <property type="match status" value="1"/>
</dbReference>
<dbReference type="SUPFAM" id="SSF46785">
    <property type="entry name" value="Winged helix' DNA-binding domain"/>
    <property type="match status" value="1"/>
</dbReference>
<dbReference type="AlphaFoldDB" id="A0AAD8MJM8"/>
<evidence type="ECO:0000259" key="10">
    <source>
        <dbReference type="PROSITE" id="PS51939"/>
    </source>
</evidence>
<evidence type="ECO:0000313" key="11">
    <source>
        <dbReference type="EMBL" id="KAK1375826.1"/>
    </source>
</evidence>
<evidence type="ECO:0000313" key="12">
    <source>
        <dbReference type="Proteomes" id="UP001237642"/>
    </source>
</evidence>
<dbReference type="InterPro" id="IPR000504">
    <property type="entry name" value="RRM_dom"/>
</dbReference>
<feature type="compositionally biased region" description="Basic and acidic residues" evidence="7">
    <location>
        <begin position="453"/>
        <end position="468"/>
    </location>
</feature>
<sequence>MATAAALDSETSKKVIRQVEFYFSDSNLPRDGFLSKTITESENGLVSLALICSFSKMKSHLGLGDAKQEDISQDTVKSVAETLRSSPFLKISEDGQRVGRTTELRKPEEIIEQLDAKTVAASPLEHNVKREDVESFFSQFAKVNSVRLPRHVSDSRQLCGTALVEFATEEEAADVLKKSPVYAGANLELKPKKDFDAEREKLEEAEKSRPKNDLNRKNNSNEGSSYPKGLIVAFTLKSKSADDSAVKNGSEEPPSDSVDISKVEAEPNSGEQTVELSEDAIVKEENHKEQVDTKSEDKVEDEPTKECDQAEDENESLDIPSQKEEAKAVSEGNSTAIMYKDDKNVVLREDLKKVFKKFGLVKFVDFTMGADSGYIRFEEAEAAQKARAAAVLAEEGGLMVKNYVAILEPVTGEAEKTYWGLLRGNQEKFKGSRGRGGKFNRGGRQSYGKHSRSRDNDYSDRPRKAQKV</sequence>
<evidence type="ECO:0000256" key="6">
    <source>
        <dbReference type="PROSITE-ProRule" id="PRU00332"/>
    </source>
</evidence>
<comment type="caution">
    <text evidence="11">The sequence shown here is derived from an EMBL/GenBank/DDBJ whole genome shotgun (WGS) entry which is preliminary data.</text>
</comment>
<evidence type="ECO:0000256" key="7">
    <source>
        <dbReference type="SAM" id="MobiDB-lite"/>
    </source>
</evidence>
<accession>A0AAD8MJM8</accession>
<dbReference type="GO" id="GO:0006396">
    <property type="term" value="P:RNA processing"/>
    <property type="evidence" value="ECO:0007669"/>
    <property type="project" value="InterPro"/>
</dbReference>
<evidence type="ECO:0000259" key="8">
    <source>
        <dbReference type="PROSITE" id="PS50102"/>
    </source>
</evidence>
<evidence type="ECO:0000259" key="9">
    <source>
        <dbReference type="PROSITE" id="PS50961"/>
    </source>
</evidence>
<dbReference type="InterPro" id="IPR002344">
    <property type="entry name" value="Lupus_La"/>
</dbReference>
<dbReference type="GO" id="GO:1990904">
    <property type="term" value="C:ribonucleoprotein complex"/>
    <property type="evidence" value="ECO:0007669"/>
    <property type="project" value="UniProtKB-UniRule"/>
</dbReference>
<dbReference type="GO" id="GO:0005730">
    <property type="term" value="C:nucleolus"/>
    <property type="evidence" value="ECO:0007669"/>
    <property type="project" value="UniProtKB-SubCell"/>
</dbReference>
<dbReference type="InterPro" id="IPR045180">
    <property type="entry name" value="La_dom_prot"/>
</dbReference>
<dbReference type="Proteomes" id="UP001237642">
    <property type="component" value="Unassembled WGS sequence"/>
</dbReference>
<feature type="region of interest" description="Disordered" evidence="7">
    <location>
        <begin position="427"/>
        <end position="468"/>
    </location>
</feature>
<comment type="subcellular location">
    <subcellularLocation>
        <location evidence="1">Nucleus</location>
        <location evidence="1">Nucleolus</location>
    </subcellularLocation>
    <subcellularLocation>
        <location evidence="2">Nucleus</location>
        <location evidence="2">Nucleoplasm</location>
    </subcellularLocation>
</comment>
<evidence type="ECO:0000256" key="3">
    <source>
        <dbReference type="ARBA" id="ARBA00022884"/>
    </source>
</evidence>
<dbReference type="Pfam" id="PF05383">
    <property type="entry name" value="La"/>
    <property type="match status" value="1"/>
</dbReference>
<feature type="domain" description="XRRM" evidence="10">
    <location>
        <begin position="328"/>
        <end position="452"/>
    </location>
</feature>
<protein>
    <submittedName>
        <fullName evidence="11">La protein 1</fullName>
    </submittedName>
</protein>
<dbReference type="SMART" id="SM00360">
    <property type="entry name" value="RRM"/>
    <property type="match status" value="2"/>
</dbReference>
<dbReference type="InterPro" id="IPR036390">
    <property type="entry name" value="WH_DNA-bd_sf"/>
</dbReference>
<feature type="domain" description="RRM" evidence="8">
    <location>
        <begin position="117"/>
        <end position="207"/>
    </location>
</feature>
<dbReference type="InterPro" id="IPR014886">
    <property type="entry name" value="La_xRRM"/>
</dbReference>
<dbReference type="PROSITE" id="PS50961">
    <property type="entry name" value="HTH_LA"/>
    <property type="match status" value="1"/>
</dbReference>
<gene>
    <name evidence="11" type="ORF">POM88_032019</name>
</gene>
<dbReference type="PROSITE" id="PS50102">
    <property type="entry name" value="RRM"/>
    <property type="match status" value="1"/>
</dbReference>
<dbReference type="CDD" id="cd08030">
    <property type="entry name" value="LA_like_plant"/>
    <property type="match status" value="1"/>
</dbReference>
<dbReference type="SMART" id="SM00715">
    <property type="entry name" value="LA"/>
    <property type="match status" value="1"/>
</dbReference>
<reference evidence="11" key="2">
    <citation type="submission" date="2023-05" db="EMBL/GenBank/DDBJ databases">
        <authorList>
            <person name="Schelkunov M.I."/>
        </authorList>
    </citation>
    <scope>NUCLEOTIDE SEQUENCE</scope>
    <source>
        <strain evidence="11">Hsosn_3</strain>
        <tissue evidence="11">Leaf</tissue>
    </source>
</reference>
<proteinExistence type="predicted"/>
<dbReference type="GO" id="GO:0003729">
    <property type="term" value="F:mRNA binding"/>
    <property type="evidence" value="ECO:0007669"/>
    <property type="project" value="TreeGrafter"/>
</dbReference>
<feature type="compositionally biased region" description="Basic and acidic residues" evidence="7">
    <location>
        <begin position="197"/>
        <end position="216"/>
    </location>
</feature>
<dbReference type="Pfam" id="PF00076">
    <property type="entry name" value="RRM_1"/>
    <property type="match status" value="1"/>
</dbReference>
<keyword evidence="4" id="KW-0539">Nucleus</keyword>
<dbReference type="Gene3D" id="1.10.10.10">
    <property type="entry name" value="Winged helix-like DNA-binding domain superfamily/Winged helix DNA-binding domain"/>
    <property type="match status" value="1"/>
</dbReference>
<dbReference type="Pfam" id="PF08777">
    <property type="entry name" value="RRM_3"/>
    <property type="match status" value="1"/>
</dbReference>
<dbReference type="EMBL" id="JAUIZM010000007">
    <property type="protein sequence ID" value="KAK1375826.1"/>
    <property type="molecule type" value="Genomic_DNA"/>
</dbReference>
<dbReference type="InterPro" id="IPR036388">
    <property type="entry name" value="WH-like_DNA-bd_sf"/>
</dbReference>
<comment type="function">
    <text evidence="5">Binds to the 3' poly(U) terminus of nascent RNA polymerase III transcripts, protecting them from exonuclease digestion and facilitating their folding and maturation.</text>
</comment>
<organism evidence="11 12">
    <name type="scientific">Heracleum sosnowskyi</name>
    <dbReference type="NCBI Taxonomy" id="360622"/>
    <lineage>
        <taxon>Eukaryota</taxon>
        <taxon>Viridiplantae</taxon>
        <taxon>Streptophyta</taxon>
        <taxon>Embryophyta</taxon>
        <taxon>Tracheophyta</taxon>
        <taxon>Spermatophyta</taxon>
        <taxon>Magnoliopsida</taxon>
        <taxon>eudicotyledons</taxon>
        <taxon>Gunneridae</taxon>
        <taxon>Pentapetalae</taxon>
        <taxon>asterids</taxon>
        <taxon>campanulids</taxon>
        <taxon>Apiales</taxon>
        <taxon>Apiaceae</taxon>
        <taxon>Apioideae</taxon>
        <taxon>apioid superclade</taxon>
        <taxon>Tordylieae</taxon>
        <taxon>Tordyliinae</taxon>
        <taxon>Heracleum</taxon>
    </lineage>
</organism>
<dbReference type="FunFam" id="1.10.10.10:FF:000795">
    <property type="entry name" value="La protein 2"/>
    <property type="match status" value="1"/>
</dbReference>
<dbReference type="InterPro" id="IPR012677">
    <property type="entry name" value="Nucleotide-bd_a/b_plait_sf"/>
</dbReference>
<dbReference type="GO" id="GO:0005654">
    <property type="term" value="C:nucleoplasm"/>
    <property type="evidence" value="ECO:0007669"/>
    <property type="project" value="UniProtKB-SubCell"/>
</dbReference>
<dbReference type="InterPro" id="IPR006630">
    <property type="entry name" value="La_HTH"/>
</dbReference>
<evidence type="ECO:0000256" key="2">
    <source>
        <dbReference type="ARBA" id="ARBA00004642"/>
    </source>
</evidence>
<reference evidence="11" key="1">
    <citation type="submission" date="2023-02" db="EMBL/GenBank/DDBJ databases">
        <title>Genome of toxic invasive species Heracleum sosnowskyi carries increased number of genes despite the absence of recent whole-genome duplications.</title>
        <authorList>
            <person name="Schelkunov M."/>
            <person name="Shtratnikova V."/>
            <person name="Makarenko M."/>
            <person name="Klepikova A."/>
            <person name="Omelchenko D."/>
            <person name="Novikova G."/>
            <person name="Obukhova E."/>
            <person name="Bogdanov V."/>
            <person name="Penin A."/>
            <person name="Logacheva M."/>
        </authorList>
    </citation>
    <scope>NUCLEOTIDE SEQUENCE</scope>
    <source>
        <strain evidence="11">Hsosn_3</strain>
        <tissue evidence="11">Leaf</tissue>
    </source>
</reference>
<dbReference type="PANTHER" id="PTHR22792">
    <property type="entry name" value="LUPUS LA PROTEIN-RELATED"/>
    <property type="match status" value="1"/>
</dbReference>
<dbReference type="Gene3D" id="3.30.70.330">
    <property type="match status" value="2"/>
</dbReference>
<dbReference type="SUPFAM" id="SSF54928">
    <property type="entry name" value="RNA-binding domain, RBD"/>
    <property type="match status" value="1"/>
</dbReference>